<dbReference type="GO" id="GO:0016491">
    <property type="term" value="F:oxidoreductase activity"/>
    <property type="evidence" value="ECO:0007669"/>
    <property type="project" value="UniProtKB-KW"/>
</dbReference>
<keyword evidence="4" id="KW-1185">Reference proteome</keyword>
<protein>
    <submittedName>
        <fullName evidence="3">NADP-dependent oxidoreductase</fullName>
    </submittedName>
</protein>
<dbReference type="GO" id="GO:0008270">
    <property type="term" value="F:zinc ion binding"/>
    <property type="evidence" value="ECO:0007669"/>
    <property type="project" value="InterPro"/>
</dbReference>
<evidence type="ECO:0000259" key="2">
    <source>
        <dbReference type="SMART" id="SM00829"/>
    </source>
</evidence>
<evidence type="ECO:0000256" key="1">
    <source>
        <dbReference type="ARBA" id="ARBA00023002"/>
    </source>
</evidence>
<organism evidence="3 4">
    <name type="scientific">Cohnella nanjingensis</name>
    <dbReference type="NCBI Taxonomy" id="1387779"/>
    <lineage>
        <taxon>Bacteria</taxon>
        <taxon>Bacillati</taxon>
        <taxon>Bacillota</taxon>
        <taxon>Bacilli</taxon>
        <taxon>Bacillales</taxon>
        <taxon>Paenibacillaceae</taxon>
        <taxon>Cohnella</taxon>
    </lineage>
</organism>
<feature type="domain" description="Enoyl reductase (ER)" evidence="2">
    <location>
        <begin position="10"/>
        <end position="320"/>
    </location>
</feature>
<dbReference type="InterPro" id="IPR036291">
    <property type="entry name" value="NAD(P)-bd_dom_sf"/>
</dbReference>
<dbReference type="RefSeq" id="WP_185140744.1">
    <property type="nucleotide sequence ID" value="NZ_JACJVP010000001.1"/>
</dbReference>
<dbReference type="InterPro" id="IPR050700">
    <property type="entry name" value="YIM1/Zinc_Alcohol_DH_Fams"/>
</dbReference>
<dbReference type="Pfam" id="PF08240">
    <property type="entry name" value="ADH_N"/>
    <property type="match status" value="1"/>
</dbReference>
<dbReference type="InterPro" id="IPR020843">
    <property type="entry name" value="ER"/>
</dbReference>
<keyword evidence="1" id="KW-0560">Oxidoreductase</keyword>
<sequence length="336" mass="36181">MKAIALTRYGKPETLEELEMPIPALTDTQALVEMRASSINPADSLMRSGAILQGPMAEKYQVQLPIVLGFDVAGVVKQVGAKVRHFKPGDRVMGIVPMGSYKDYVAVEEDHLAVIPESLSFEEAGAAPAVALTAWQALFEHGNLQPGQRILIQAGAGGVGHAAVQLAKQHGAYVIATARDDNHDFVKGLGADEVIDYTKADFAAQIAKPVDIVLDTAMNPSTFGTAGLGPIGEKNYSVIKDAGTYVSVVAFASQFPQVRDIEAHFFEAQPNRADFEAIVRHMRENKLNIHVEEVYSFSAQGLYQAYRKSEGQSKRGKIVISRGSTSVADTRGKVDG</sequence>
<comment type="caution">
    <text evidence="3">The sequence shown here is derived from an EMBL/GenBank/DDBJ whole genome shotgun (WGS) entry which is preliminary data.</text>
</comment>
<reference evidence="3 4" key="1">
    <citation type="submission" date="2020-08" db="EMBL/GenBank/DDBJ databases">
        <title>Cohnella phylogeny.</title>
        <authorList>
            <person name="Dunlap C."/>
        </authorList>
    </citation>
    <scope>NUCLEOTIDE SEQUENCE [LARGE SCALE GENOMIC DNA]</scope>
    <source>
        <strain evidence="3 4">DSM 28246</strain>
    </source>
</reference>
<evidence type="ECO:0000313" key="3">
    <source>
        <dbReference type="EMBL" id="MBB6669327.1"/>
    </source>
</evidence>
<dbReference type="PANTHER" id="PTHR11695">
    <property type="entry name" value="ALCOHOL DEHYDROGENASE RELATED"/>
    <property type="match status" value="1"/>
</dbReference>
<dbReference type="PROSITE" id="PS01162">
    <property type="entry name" value="QOR_ZETA_CRYSTAL"/>
    <property type="match status" value="1"/>
</dbReference>
<dbReference type="Gene3D" id="3.90.180.10">
    <property type="entry name" value="Medium-chain alcohol dehydrogenases, catalytic domain"/>
    <property type="match status" value="1"/>
</dbReference>
<dbReference type="SMART" id="SM00829">
    <property type="entry name" value="PKS_ER"/>
    <property type="match status" value="1"/>
</dbReference>
<dbReference type="InterPro" id="IPR011032">
    <property type="entry name" value="GroES-like_sf"/>
</dbReference>
<dbReference type="InterPro" id="IPR013154">
    <property type="entry name" value="ADH-like_N"/>
</dbReference>
<name>A0A7X0RKT5_9BACL</name>
<dbReference type="Proteomes" id="UP000547209">
    <property type="component" value="Unassembled WGS sequence"/>
</dbReference>
<dbReference type="Pfam" id="PF13602">
    <property type="entry name" value="ADH_zinc_N_2"/>
    <property type="match status" value="1"/>
</dbReference>
<proteinExistence type="predicted"/>
<dbReference type="PANTHER" id="PTHR11695:SF294">
    <property type="entry name" value="RETICULON-4-INTERACTING PROTEIN 1, MITOCHONDRIAL"/>
    <property type="match status" value="1"/>
</dbReference>
<dbReference type="EMBL" id="JACJVP010000001">
    <property type="protein sequence ID" value="MBB6669327.1"/>
    <property type="molecule type" value="Genomic_DNA"/>
</dbReference>
<dbReference type="CDD" id="cd05289">
    <property type="entry name" value="MDR_like_2"/>
    <property type="match status" value="1"/>
</dbReference>
<gene>
    <name evidence="3" type="ORF">H7C19_01360</name>
</gene>
<dbReference type="SUPFAM" id="SSF51735">
    <property type="entry name" value="NAD(P)-binding Rossmann-fold domains"/>
    <property type="match status" value="1"/>
</dbReference>
<dbReference type="AlphaFoldDB" id="A0A7X0RKT5"/>
<evidence type="ECO:0000313" key="4">
    <source>
        <dbReference type="Proteomes" id="UP000547209"/>
    </source>
</evidence>
<accession>A0A7X0RKT5</accession>
<dbReference type="Gene3D" id="3.40.50.720">
    <property type="entry name" value="NAD(P)-binding Rossmann-like Domain"/>
    <property type="match status" value="1"/>
</dbReference>
<dbReference type="SUPFAM" id="SSF50129">
    <property type="entry name" value="GroES-like"/>
    <property type="match status" value="1"/>
</dbReference>
<dbReference type="InterPro" id="IPR002364">
    <property type="entry name" value="Quin_OxRdtase/zeta-crystal_CS"/>
</dbReference>